<dbReference type="Proteomes" id="UP000000333">
    <property type="component" value="Chromosome"/>
</dbReference>
<dbReference type="OrthoDB" id="9781996at2"/>
<dbReference type="PANTHER" id="PTHR37305">
    <property type="entry name" value="INTEGRAL MEMBRANE PROTEIN-RELATED"/>
    <property type="match status" value="1"/>
</dbReference>
<evidence type="ECO:0000313" key="2">
    <source>
        <dbReference type="EMBL" id="ADK67748.1"/>
    </source>
</evidence>
<dbReference type="GeneID" id="78512054"/>
<feature type="transmembrane region" description="Helical" evidence="1">
    <location>
        <begin position="113"/>
        <end position="138"/>
    </location>
</feature>
<feature type="transmembrane region" description="Helical" evidence="1">
    <location>
        <begin position="28"/>
        <end position="46"/>
    </location>
</feature>
<keyword evidence="3" id="KW-1185">Reference proteome</keyword>
<dbReference type="AlphaFoldDB" id="E1QZD4"/>
<evidence type="ECO:0000256" key="1">
    <source>
        <dbReference type="SAM" id="Phobius"/>
    </source>
</evidence>
<feature type="transmembrane region" description="Helical" evidence="1">
    <location>
        <begin position="181"/>
        <end position="203"/>
    </location>
</feature>
<dbReference type="Pfam" id="PF12730">
    <property type="entry name" value="ABC2_membrane_4"/>
    <property type="match status" value="1"/>
</dbReference>
<evidence type="ECO:0000313" key="3">
    <source>
        <dbReference type="Proteomes" id="UP000000333"/>
    </source>
</evidence>
<dbReference type="HOGENOM" id="CLU_086622_2_1_11"/>
<dbReference type="PATRIC" id="fig|633147.7.peg.919"/>
<keyword evidence="1" id="KW-0812">Transmembrane</keyword>
<keyword evidence="1" id="KW-0472">Membrane</keyword>
<dbReference type="RefSeq" id="WP_013251500.1">
    <property type="nucleotide sequence ID" value="NC_014363.1"/>
</dbReference>
<feature type="transmembrane region" description="Helical" evidence="1">
    <location>
        <begin position="66"/>
        <end position="86"/>
    </location>
</feature>
<proteinExistence type="predicted"/>
<keyword evidence="1" id="KW-1133">Transmembrane helix</keyword>
<organism evidence="2 3">
    <name type="scientific">Olsenella uli (strain ATCC 49627 / DSM 7084 / CCUG 31166 / CIP 109912 / JCM 12494 / LMG 11480 / NCIMB 702895 / VPI D76D-27C)</name>
    <name type="common">Lactobacillus uli</name>
    <dbReference type="NCBI Taxonomy" id="633147"/>
    <lineage>
        <taxon>Bacteria</taxon>
        <taxon>Bacillati</taxon>
        <taxon>Actinomycetota</taxon>
        <taxon>Coriobacteriia</taxon>
        <taxon>Coriobacteriales</taxon>
        <taxon>Atopobiaceae</taxon>
        <taxon>Olsenella</taxon>
    </lineage>
</organism>
<protein>
    <submittedName>
        <fullName evidence="2">Uncharacterized protein</fullName>
    </submittedName>
</protein>
<dbReference type="KEGG" id="ols:Olsu_0633"/>
<feature type="transmembrane region" description="Helical" evidence="1">
    <location>
        <begin position="223"/>
        <end position="245"/>
    </location>
</feature>
<dbReference type="eggNOG" id="COG4200">
    <property type="taxonomic scope" value="Bacteria"/>
</dbReference>
<reference evidence="2 3" key="1">
    <citation type="journal article" date="2010" name="Stand. Genomic Sci.">
        <title>Complete genome sequence of Olsenella uli type strain (VPI D76D-27C).</title>
        <authorList>
            <person name="Goker M."/>
            <person name="Held B."/>
            <person name="Lucas S."/>
            <person name="Nolan M."/>
            <person name="Yasawong M."/>
            <person name="Glavina Del Rio T."/>
            <person name="Tice H."/>
            <person name="Cheng J.F."/>
            <person name="Bruce D."/>
            <person name="Detter J.C."/>
            <person name="Tapia R."/>
            <person name="Han C."/>
            <person name="Goodwin L."/>
            <person name="Pitluck S."/>
            <person name="Liolios K."/>
            <person name="Ivanova N."/>
            <person name="Mavromatis K."/>
            <person name="Mikhailova N."/>
            <person name="Pati A."/>
            <person name="Chen A."/>
            <person name="Palaniappan K."/>
            <person name="Land M."/>
            <person name="Hauser L."/>
            <person name="Chang Y.J."/>
            <person name="Jeffries C.D."/>
            <person name="Rohde M."/>
            <person name="Sikorski J."/>
            <person name="Pukall R."/>
            <person name="Woyke T."/>
            <person name="Bristow J."/>
            <person name="Eisen J.A."/>
            <person name="Markowitz V."/>
            <person name="Hugenholtz P."/>
            <person name="Kyrpides N.C."/>
            <person name="Klenk H.P."/>
            <person name="Lapidus A."/>
        </authorList>
    </citation>
    <scope>NUCLEOTIDE SEQUENCE [LARGE SCALE GENOMIC DNA]</scope>
    <source>
        <strain evidence="3">ATCC 49627 / DSM 7084 / CIP 109912 / JCM 12494 / NCIMB 702895 / VPI D76D-27C</strain>
    </source>
</reference>
<accession>E1QZD4</accession>
<name>E1QZD4_OLSUV</name>
<gene>
    <name evidence="2" type="ordered locus">Olsu_0633</name>
</gene>
<dbReference type="CDD" id="cd21809">
    <property type="entry name" value="ABC-2_lan_permease-like"/>
    <property type="match status" value="1"/>
</dbReference>
<dbReference type="PANTHER" id="PTHR37305:SF1">
    <property type="entry name" value="MEMBRANE PROTEIN"/>
    <property type="match status" value="1"/>
</dbReference>
<sequence>MDGSPRVSHVSFATCVHAELIKMRRAPIWLAFVLLPGLSALLGSANYSLNLGVLTPGWENLWTQQTLFVCYFFLPALVGVAASHLWRLEHQGSNWNELMVAPVPARHVFCTKLVVVGVCMLVAFASIVAAYVACGVALGVPGSFPVGSTLLYVALGWLGSLAIAALQLVVSMLVRSFAAPVGVALAGGVAGLMATIAGAGYVFPYSLMQMGMNSNAMVSLSASNVATIVVMSVAWTAAAVAFATLRLRRHDIHAS</sequence>
<dbReference type="STRING" id="633147.Olsu_0633"/>
<feature type="transmembrane region" description="Helical" evidence="1">
    <location>
        <begin position="150"/>
        <end position="174"/>
    </location>
</feature>
<dbReference type="EMBL" id="CP002106">
    <property type="protein sequence ID" value="ADK67748.1"/>
    <property type="molecule type" value="Genomic_DNA"/>
</dbReference>